<organism evidence="2 3">
    <name type="scientific">Mycobacterium paraterrae</name>
    <dbReference type="NCBI Taxonomy" id="577492"/>
    <lineage>
        <taxon>Bacteria</taxon>
        <taxon>Bacillati</taxon>
        <taxon>Actinomycetota</taxon>
        <taxon>Actinomycetes</taxon>
        <taxon>Mycobacteriales</taxon>
        <taxon>Mycobacteriaceae</taxon>
        <taxon>Mycobacterium</taxon>
    </lineage>
</organism>
<evidence type="ECO:0008006" key="4">
    <source>
        <dbReference type="Google" id="ProtNLM"/>
    </source>
</evidence>
<proteinExistence type="predicted"/>
<dbReference type="EMBL" id="CP092488">
    <property type="protein sequence ID" value="UMB72398.1"/>
    <property type="molecule type" value="Genomic_DNA"/>
</dbReference>
<evidence type="ECO:0000313" key="2">
    <source>
        <dbReference type="EMBL" id="UMB72398.1"/>
    </source>
</evidence>
<evidence type="ECO:0000313" key="3">
    <source>
        <dbReference type="Proteomes" id="UP001055336"/>
    </source>
</evidence>
<protein>
    <recommendedName>
        <fullName evidence="4">PPE family protein</fullName>
    </recommendedName>
</protein>
<sequence>MSVPPTWGSAPAIRLASAEMPIAGGGLGAVPEAGVGAPGGMFGGIPPVGSVVNAPRNGEGRLRPPSRARVIPAIAAAPGAAHGDALERGPQASRPGSEDSGSLSDQERAELDALREEMAELAMERDAAARLIREAIR</sequence>
<feature type="region of interest" description="Disordered" evidence="1">
    <location>
        <begin position="78"/>
        <end position="110"/>
    </location>
</feature>
<gene>
    <name evidence="2" type="ORF">MKK62_18115</name>
</gene>
<accession>A0ABY3VZW7</accession>
<dbReference type="Proteomes" id="UP001055336">
    <property type="component" value="Chromosome"/>
</dbReference>
<keyword evidence="3" id="KW-1185">Reference proteome</keyword>
<reference evidence="2" key="1">
    <citation type="submission" date="2022-08" db="EMBL/GenBank/DDBJ databases">
        <title>Whole genome sequencing of non-tuberculosis mycobacteria type-strains.</title>
        <authorList>
            <person name="Igarashi Y."/>
            <person name="Osugi A."/>
            <person name="Mitarai S."/>
        </authorList>
    </citation>
    <scope>NUCLEOTIDE SEQUENCE</scope>
    <source>
        <strain evidence="2">DSM 45127</strain>
    </source>
</reference>
<evidence type="ECO:0000256" key="1">
    <source>
        <dbReference type="SAM" id="MobiDB-lite"/>
    </source>
</evidence>
<name>A0ABY3VZW7_9MYCO</name>